<evidence type="ECO:0000256" key="1">
    <source>
        <dbReference type="ARBA" id="ARBA00022741"/>
    </source>
</evidence>
<sequence>MSFIEIHRTFPIPGVGELTSGVRSLHIRMEANFPLPQVLDALVAYRISLGAELPSRLPSRIVHMPLIFNNERTRKSIARYASTIRSTAPYLPSNIEFLQKLNGFDSPDRVESKGTFLLLGLGDVYQGSPCAVPLDPRHRLFGTKYNPSRSFTPRGAVGIAGQYLCIYATDSPDGYQLVGRTVPIWDEFHKPGLGEKAPWMFSLLDQIRFYPVTEELSAAGADGTSSGLIKISDAG</sequence>
<keyword evidence="2" id="KW-0378">Hydrolase</keyword>
<dbReference type="SUPFAM" id="SSF50891">
    <property type="entry name" value="Cyclophilin-like"/>
    <property type="match status" value="1"/>
</dbReference>
<name>A0AAI9TQF8_PENTH</name>
<comment type="caution">
    <text evidence="5">The sequence shown here is derived from an EMBL/GenBank/DDBJ whole genome shotgun (WGS) entry which is preliminary data.</text>
</comment>
<reference evidence="5" key="2">
    <citation type="journal article" date="2016" name="Fungal Biol.">
        <title>Ochratoxin A production by Penicillium thymicola.</title>
        <authorList>
            <person name="Nguyen H.D.T."/>
            <person name="McMullin D.R."/>
            <person name="Ponomareva E."/>
            <person name="Riley R."/>
            <person name="Pomraning K.R."/>
            <person name="Baker S.E."/>
            <person name="Seifert K.A."/>
        </authorList>
    </citation>
    <scope>NUCLEOTIDE SEQUENCE</scope>
    <source>
        <strain evidence="5">DAOM 180753</strain>
    </source>
</reference>
<reference evidence="5" key="1">
    <citation type="submission" date="2015-06" db="EMBL/GenBank/DDBJ databases">
        <authorList>
            <person name="Nguyen H."/>
        </authorList>
    </citation>
    <scope>NUCLEOTIDE SEQUENCE</scope>
    <source>
        <strain evidence="5">DAOM 180753</strain>
    </source>
</reference>
<dbReference type="Gene3D" id="2.40.100.10">
    <property type="entry name" value="Cyclophilin-like"/>
    <property type="match status" value="1"/>
</dbReference>
<dbReference type="AlphaFoldDB" id="A0AAI9TQF8"/>
<gene>
    <name evidence="5" type="ORF">VN97_g1698</name>
</gene>
<protein>
    <recommendedName>
        <fullName evidence="4">Carboxyltransferase domain-containing protein</fullName>
    </recommendedName>
</protein>
<evidence type="ECO:0000313" key="5">
    <source>
        <dbReference type="EMBL" id="KAJ9491521.1"/>
    </source>
</evidence>
<evidence type="ECO:0000259" key="4">
    <source>
        <dbReference type="SMART" id="SM00796"/>
    </source>
</evidence>
<dbReference type="Proteomes" id="UP001227192">
    <property type="component" value="Unassembled WGS sequence"/>
</dbReference>
<dbReference type="SMART" id="SM00796">
    <property type="entry name" value="AHS1"/>
    <property type="match status" value="1"/>
</dbReference>
<keyword evidence="6" id="KW-1185">Reference proteome</keyword>
<proteinExistence type="predicted"/>
<dbReference type="InterPro" id="IPR029000">
    <property type="entry name" value="Cyclophilin-like_dom_sf"/>
</dbReference>
<evidence type="ECO:0000256" key="3">
    <source>
        <dbReference type="ARBA" id="ARBA00022840"/>
    </source>
</evidence>
<accession>A0AAI9TQF8</accession>
<dbReference type="InterPro" id="IPR003833">
    <property type="entry name" value="CT_C_D"/>
</dbReference>
<feature type="domain" description="Carboxyltransferase" evidence="4">
    <location>
        <begin position="4"/>
        <end position="201"/>
    </location>
</feature>
<dbReference type="GO" id="GO:0016787">
    <property type="term" value="F:hydrolase activity"/>
    <property type="evidence" value="ECO:0007669"/>
    <property type="project" value="UniProtKB-KW"/>
</dbReference>
<dbReference type="GO" id="GO:0005524">
    <property type="term" value="F:ATP binding"/>
    <property type="evidence" value="ECO:0007669"/>
    <property type="project" value="UniProtKB-KW"/>
</dbReference>
<organism evidence="5 6">
    <name type="scientific">Penicillium thymicola</name>
    <dbReference type="NCBI Taxonomy" id="293382"/>
    <lineage>
        <taxon>Eukaryota</taxon>
        <taxon>Fungi</taxon>
        <taxon>Dikarya</taxon>
        <taxon>Ascomycota</taxon>
        <taxon>Pezizomycotina</taxon>
        <taxon>Eurotiomycetes</taxon>
        <taxon>Eurotiomycetidae</taxon>
        <taxon>Eurotiales</taxon>
        <taxon>Aspergillaceae</taxon>
        <taxon>Penicillium</taxon>
    </lineage>
</organism>
<dbReference type="EMBL" id="LACB01000030">
    <property type="protein sequence ID" value="KAJ9491521.1"/>
    <property type="molecule type" value="Genomic_DNA"/>
</dbReference>
<keyword evidence="1" id="KW-0547">Nucleotide-binding</keyword>
<dbReference type="Pfam" id="PF02682">
    <property type="entry name" value="CT_C_D"/>
    <property type="match status" value="1"/>
</dbReference>
<keyword evidence="3" id="KW-0067">ATP-binding</keyword>
<evidence type="ECO:0000256" key="2">
    <source>
        <dbReference type="ARBA" id="ARBA00022801"/>
    </source>
</evidence>
<evidence type="ECO:0000313" key="6">
    <source>
        <dbReference type="Proteomes" id="UP001227192"/>
    </source>
</evidence>